<gene>
    <name evidence="2" type="ORF">PLOB_00040827</name>
</gene>
<dbReference type="InterPro" id="IPR012337">
    <property type="entry name" value="RNaseH-like_sf"/>
</dbReference>
<dbReference type="SUPFAM" id="SSF53098">
    <property type="entry name" value="Ribonuclease H-like"/>
    <property type="match status" value="1"/>
</dbReference>
<protein>
    <recommendedName>
        <fullName evidence="4">HAT C-terminal dimerisation domain-containing protein</fullName>
    </recommendedName>
</protein>
<evidence type="ECO:0000313" key="2">
    <source>
        <dbReference type="EMBL" id="CAH3139788.1"/>
    </source>
</evidence>
<feature type="compositionally biased region" description="Acidic residues" evidence="1">
    <location>
        <begin position="354"/>
        <end position="374"/>
    </location>
</feature>
<proteinExistence type="predicted"/>
<feature type="compositionally biased region" description="Acidic residues" evidence="1">
    <location>
        <begin position="337"/>
        <end position="346"/>
    </location>
</feature>
<accession>A0ABN8PAM7</accession>
<comment type="caution">
    <text evidence="2">The sequence shown here is derived from an EMBL/GenBank/DDBJ whole genome shotgun (WGS) entry which is preliminary data.</text>
</comment>
<dbReference type="EMBL" id="CALNXK010000063">
    <property type="protein sequence ID" value="CAH3139788.1"/>
    <property type="molecule type" value="Genomic_DNA"/>
</dbReference>
<sequence length="386" mass="43665">MVGKTVATQLHPVHCFAHRLELAYKDAVKENKLYDSCIVLLMGLYYFYHNSPKQRQNLKRSFQSLNQSSVMPTRVGGTRWVGHIILSVENFLKGYQAIRAQLEDCISKKEKAQTKARGYSKLMKRPDVIAFLHLLLDMFGPLRALSLTLQSDQTTLADVGEKIQVAKNAIISFKERYKDKIQSLKWAEIYSLYEEGHANVLAIIDLILTLPAGSAANERGFSQMKLTKTNTRSRMNNSTLNHSMIIQMATPKVKEFDPDPAINLWMNASIRPRRPVFHEGSSRKRARLEKHGGDIIEVEDDTTAAPGPAQSRQEADVMDVEEDATATPGPSQPLFPELEEEEDEDEVLFKEKADDDGEDEGVISDYESEAEMSEEMVLDKLEKFLL</sequence>
<reference evidence="2 3" key="1">
    <citation type="submission" date="2022-05" db="EMBL/GenBank/DDBJ databases">
        <authorList>
            <consortium name="Genoscope - CEA"/>
            <person name="William W."/>
        </authorList>
    </citation>
    <scope>NUCLEOTIDE SEQUENCE [LARGE SCALE GENOMIC DNA]</scope>
</reference>
<evidence type="ECO:0000256" key="1">
    <source>
        <dbReference type="SAM" id="MobiDB-lite"/>
    </source>
</evidence>
<dbReference type="PANTHER" id="PTHR46880">
    <property type="entry name" value="RAS-ASSOCIATING DOMAIN-CONTAINING PROTEIN"/>
    <property type="match status" value="1"/>
</dbReference>
<dbReference type="PANTHER" id="PTHR46880:SF9">
    <property type="entry name" value="ZINC FINGER PROTEIN 862"/>
    <property type="match status" value="1"/>
</dbReference>
<name>A0ABN8PAM7_9CNID</name>
<keyword evidence="3" id="KW-1185">Reference proteome</keyword>
<evidence type="ECO:0000313" key="3">
    <source>
        <dbReference type="Proteomes" id="UP001159405"/>
    </source>
</evidence>
<feature type="region of interest" description="Disordered" evidence="1">
    <location>
        <begin position="276"/>
        <end position="374"/>
    </location>
</feature>
<organism evidence="2 3">
    <name type="scientific">Porites lobata</name>
    <dbReference type="NCBI Taxonomy" id="104759"/>
    <lineage>
        <taxon>Eukaryota</taxon>
        <taxon>Metazoa</taxon>
        <taxon>Cnidaria</taxon>
        <taxon>Anthozoa</taxon>
        <taxon>Hexacorallia</taxon>
        <taxon>Scleractinia</taxon>
        <taxon>Fungiina</taxon>
        <taxon>Poritidae</taxon>
        <taxon>Porites</taxon>
    </lineage>
</organism>
<dbReference type="Proteomes" id="UP001159405">
    <property type="component" value="Unassembled WGS sequence"/>
</dbReference>
<evidence type="ECO:0008006" key="4">
    <source>
        <dbReference type="Google" id="ProtNLM"/>
    </source>
</evidence>